<keyword evidence="3" id="KW-0804">Transcription</keyword>
<protein>
    <submittedName>
        <fullName evidence="5">AraC family transcriptional regulator</fullName>
    </submittedName>
</protein>
<name>A0A2D2AXM9_9CAUL</name>
<evidence type="ECO:0000313" key="6">
    <source>
        <dbReference type="Proteomes" id="UP000228945"/>
    </source>
</evidence>
<dbReference type="SUPFAM" id="SSF46689">
    <property type="entry name" value="Homeodomain-like"/>
    <property type="match status" value="1"/>
</dbReference>
<accession>A0A2D2AXM9</accession>
<dbReference type="InterPro" id="IPR009057">
    <property type="entry name" value="Homeodomain-like_sf"/>
</dbReference>
<feature type="domain" description="HTH araC/xylS-type" evidence="4">
    <location>
        <begin position="251"/>
        <end position="349"/>
    </location>
</feature>
<dbReference type="PANTHER" id="PTHR47894">
    <property type="entry name" value="HTH-TYPE TRANSCRIPTIONAL REGULATOR GADX"/>
    <property type="match status" value="1"/>
</dbReference>
<dbReference type="KEGG" id="cmb:CSW64_10070"/>
<dbReference type="AlphaFoldDB" id="A0A2D2AXM9"/>
<dbReference type="PROSITE" id="PS01124">
    <property type="entry name" value="HTH_ARAC_FAMILY_2"/>
    <property type="match status" value="1"/>
</dbReference>
<dbReference type="OrthoDB" id="9805730at2"/>
<dbReference type="GO" id="GO:0000976">
    <property type="term" value="F:transcription cis-regulatory region binding"/>
    <property type="evidence" value="ECO:0007669"/>
    <property type="project" value="TreeGrafter"/>
</dbReference>
<dbReference type="GO" id="GO:0005829">
    <property type="term" value="C:cytosol"/>
    <property type="evidence" value="ECO:0007669"/>
    <property type="project" value="TreeGrafter"/>
</dbReference>
<dbReference type="InterPro" id="IPR032687">
    <property type="entry name" value="AraC-type_N"/>
</dbReference>
<dbReference type="EMBL" id="CP024201">
    <property type="protein sequence ID" value="ATQ42731.1"/>
    <property type="molecule type" value="Genomic_DNA"/>
</dbReference>
<evidence type="ECO:0000313" key="5">
    <source>
        <dbReference type="EMBL" id="ATQ42731.1"/>
    </source>
</evidence>
<dbReference type="Pfam" id="PF12625">
    <property type="entry name" value="Arabinose_bd"/>
    <property type="match status" value="1"/>
</dbReference>
<evidence type="ECO:0000256" key="3">
    <source>
        <dbReference type="ARBA" id="ARBA00023163"/>
    </source>
</evidence>
<dbReference type="RefSeq" id="WP_099621985.1">
    <property type="nucleotide sequence ID" value="NZ_CP024201.1"/>
</dbReference>
<dbReference type="Proteomes" id="UP000228945">
    <property type="component" value="Chromosome"/>
</dbReference>
<keyword evidence="6" id="KW-1185">Reference proteome</keyword>
<dbReference type="Pfam" id="PF12833">
    <property type="entry name" value="HTH_18"/>
    <property type="match status" value="1"/>
</dbReference>
<keyword evidence="1" id="KW-0805">Transcription regulation</keyword>
<evidence type="ECO:0000256" key="2">
    <source>
        <dbReference type="ARBA" id="ARBA00023125"/>
    </source>
</evidence>
<dbReference type="GO" id="GO:0003700">
    <property type="term" value="F:DNA-binding transcription factor activity"/>
    <property type="evidence" value="ECO:0007669"/>
    <property type="project" value="InterPro"/>
</dbReference>
<proteinExistence type="predicted"/>
<organism evidence="5 6">
    <name type="scientific">Caulobacter mirabilis</name>
    <dbReference type="NCBI Taxonomy" id="69666"/>
    <lineage>
        <taxon>Bacteria</taxon>
        <taxon>Pseudomonadati</taxon>
        <taxon>Pseudomonadota</taxon>
        <taxon>Alphaproteobacteria</taxon>
        <taxon>Caulobacterales</taxon>
        <taxon>Caulobacteraceae</taxon>
        <taxon>Caulobacter</taxon>
    </lineage>
</organism>
<sequence length="349" mass="38390">MTAETRNLTQTITPTAPTVSAGYGRALFDYAVSRGASAEALTAGAGLAAEDLADQDGRLPLDRFLALIRTAKALCDAPALVLEFCAASRFEAFSLVGLICQAAETMGEGLRQLNRYQRLVTEAGGDGERFKLARQGADLWLVDQRPDPASFPELTELAFGRFVCEVARHFGEDISFVKAIEVAHARPPHAEAYDRILRAPTRFGIGRNAMRIDEAWLAMRTHAPNRYVFGIFNDRADALLERLGRERTVRGRVEALLAPRLHMGEAAMAEIAVRLGMSRQTLYRRLKAEGTGFDAIVDDLRCALADGYLDSERLSVNETAYLLGFSDPSAFSRAYKRWTGASPTARKDR</sequence>
<dbReference type="Gene3D" id="1.10.10.60">
    <property type="entry name" value="Homeodomain-like"/>
    <property type="match status" value="1"/>
</dbReference>
<dbReference type="PANTHER" id="PTHR47894:SF1">
    <property type="entry name" value="HTH-TYPE TRANSCRIPTIONAL REGULATOR VQSM"/>
    <property type="match status" value="1"/>
</dbReference>
<evidence type="ECO:0000256" key="1">
    <source>
        <dbReference type="ARBA" id="ARBA00023015"/>
    </source>
</evidence>
<reference evidence="5 6" key="1">
    <citation type="submission" date="2017-10" db="EMBL/GenBank/DDBJ databases">
        <title>Genome sequence of Caulobacter mirabilis FWC38.</title>
        <authorList>
            <person name="Fiebig A."/>
            <person name="Crosson S."/>
        </authorList>
    </citation>
    <scope>NUCLEOTIDE SEQUENCE [LARGE SCALE GENOMIC DNA]</scope>
    <source>
        <strain evidence="5 6">FWC 38</strain>
    </source>
</reference>
<dbReference type="SMART" id="SM00342">
    <property type="entry name" value="HTH_ARAC"/>
    <property type="match status" value="1"/>
</dbReference>
<keyword evidence="2" id="KW-0238">DNA-binding</keyword>
<gene>
    <name evidence="5" type="ORF">CSW64_10070</name>
</gene>
<dbReference type="InterPro" id="IPR018060">
    <property type="entry name" value="HTH_AraC"/>
</dbReference>
<evidence type="ECO:0000259" key="4">
    <source>
        <dbReference type="PROSITE" id="PS01124"/>
    </source>
</evidence>